<keyword evidence="1" id="KW-0472">Membrane</keyword>
<evidence type="ECO:0000313" key="2">
    <source>
        <dbReference type="EMBL" id="TET92220.1"/>
    </source>
</evidence>
<dbReference type="AlphaFoldDB" id="A0A523YL01"/>
<keyword evidence="1" id="KW-1133">Transmembrane helix</keyword>
<accession>A0A523YL01</accession>
<gene>
    <name evidence="2" type="ORF">E3J33_04165</name>
</gene>
<dbReference type="Proteomes" id="UP000316925">
    <property type="component" value="Unassembled WGS sequence"/>
</dbReference>
<evidence type="ECO:0008006" key="4">
    <source>
        <dbReference type="Google" id="ProtNLM"/>
    </source>
</evidence>
<dbReference type="EMBL" id="SOIJ01000235">
    <property type="protein sequence ID" value="TET92220.1"/>
    <property type="molecule type" value="Genomic_DNA"/>
</dbReference>
<proteinExistence type="predicted"/>
<reference evidence="2 3" key="1">
    <citation type="submission" date="2019-03" db="EMBL/GenBank/DDBJ databases">
        <title>Metabolic potential of uncultured bacteria and archaea associated with petroleum seepage in deep-sea sediments.</title>
        <authorList>
            <person name="Dong X."/>
            <person name="Hubert C."/>
        </authorList>
    </citation>
    <scope>NUCLEOTIDE SEQUENCE [LARGE SCALE GENOMIC DNA]</scope>
    <source>
        <strain evidence="2">E29_bin28</strain>
    </source>
</reference>
<evidence type="ECO:0000256" key="1">
    <source>
        <dbReference type="SAM" id="Phobius"/>
    </source>
</evidence>
<keyword evidence="1" id="KW-0812">Transmembrane</keyword>
<feature type="transmembrane region" description="Helical" evidence="1">
    <location>
        <begin position="28"/>
        <end position="49"/>
    </location>
</feature>
<protein>
    <recommendedName>
        <fullName evidence="4">Zinc ribbon domain-containing protein</fullName>
    </recommendedName>
</protein>
<name>A0A523YL01_UNCAE</name>
<evidence type="ECO:0000313" key="3">
    <source>
        <dbReference type="Proteomes" id="UP000316925"/>
    </source>
</evidence>
<comment type="caution">
    <text evidence="2">The sequence shown here is derived from an EMBL/GenBank/DDBJ whole genome shotgun (WGS) entry which is preliminary data.</text>
</comment>
<organism evidence="2 3">
    <name type="scientific">Aerophobetes bacterium</name>
    <dbReference type="NCBI Taxonomy" id="2030807"/>
    <lineage>
        <taxon>Bacteria</taxon>
        <taxon>Candidatus Aerophobota</taxon>
    </lineage>
</organism>
<sequence>MIAIIVPFFVAWWIASDAKKRGYTQGQIIGWFLGVWFLLIVFLPLYLILRSRSAKPTRPATGPGVCPYCGNLFQGKVTYCPYCGQKLEDDSL</sequence>